<dbReference type="AlphaFoldDB" id="A0A016UKK2"/>
<name>A0A016UKK2_9BILA</name>
<dbReference type="Proteomes" id="UP000024635">
    <property type="component" value="Unassembled WGS sequence"/>
</dbReference>
<evidence type="ECO:0000313" key="1">
    <source>
        <dbReference type="EMBL" id="EYC15013.1"/>
    </source>
</evidence>
<accession>A0A016UKK2</accession>
<protein>
    <submittedName>
        <fullName evidence="1">Uncharacterized protein</fullName>
    </submittedName>
</protein>
<reference evidence="2" key="1">
    <citation type="journal article" date="2015" name="Nat. Genet.">
        <title>The genome and transcriptome of the zoonotic hookworm Ancylostoma ceylanicum identify infection-specific gene families.</title>
        <authorList>
            <person name="Schwarz E.M."/>
            <person name="Hu Y."/>
            <person name="Antoshechkin I."/>
            <person name="Miller M.M."/>
            <person name="Sternberg P.W."/>
            <person name="Aroian R.V."/>
        </authorList>
    </citation>
    <scope>NUCLEOTIDE SEQUENCE</scope>
    <source>
        <strain evidence="2">HY135</strain>
    </source>
</reference>
<organism evidence="1 2">
    <name type="scientific">Ancylostoma ceylanicum</name>
    <dbReference type="NCBI Taxonomy" id="53326"/>
    <lineage>
        <taxon>Eukaryota</taxon>
        <taxon>Metazoa</taxon>
        <taxon>Ecdysozoa</taxon>
        <taxon>Nematoda</taxon>
        <taxon>Chromadorea</taxon>
        <taxon>Rhabditida</taxon>
        <taxon>Rhabditina</taxon>
        <taxon>Rhabditomorpha</taxon>
        <taxon>Strongyloidea</taxon>
        <taxon>Ancylostomatidae</taxon>
        <taxon>Ancylostomatinae</taxon>
        <taxon>Ancylostoma</taxon>
    </lineage>
</organism>
<evidence type="ECO:0000313" key="2">
    <source>
        <dbReference type="Proteomes" id="UP000024635"/>
    </source>
</evidence>
<gene>
    <name evidence="1" type="primary">Acey_s0038.g3580</name>
    <name evidence="1" type="ORF">Y032_0038g3580</name>
</gene>
<keyword evidence="2" id="KW-1185">Reference proteome</keyword>
<proteinExistence type="predicted"/>
<dbReference type="EMBL" id="JARK01001374">
    <property type="protein sequence ID" value="EYC15013.1"/>
    <property type="molecule type" value="Genomic_DNA"/>
</dbReference>
<sequence length="81" mass="9167">MDILHANLKQVVIHSDHALVNGSVELIPPLLRTHTEESEKELSRVCNFTIALNHRVGQKYGNKEMGYQKKGSTYMKFGKVS</sequence>
<comment type="caution">
    <text evidence="1">The sequence shown here is derived from an EMBL/GenBank/DDBJ whole genome shotgun (WGS) entry which is preliminary data.</text>
</comment>